<evidence type="ECO:0000313" key="2">
    <source>
        <dbReference type="EMBL" id="ORX77923.1"/>
    </source>
</evidence>
<keyword evidence="1" id="KW-0732">Signal</keyword>
<dbReference type="AlphaFoldDB" id="A0A1Y1WWN2"/>
<feature type="signal peptide" evidence="1">
    <location>
        <begin position="1"/>
        <end position="20"/>
    </location>
</feature>
<sequence>MLKIYFLLSALFLFITFCNGKSLEYENFKRYDERTYIKPEYEGVATLKSPITMNIGEIKEFKLMFYTQDEQHEVIPDSDINITSFKNTSTTSEPDIVSLEYDENNKILKLTAKAIGKSSITIGSSISFINTKYDSSFTNDFKDGPYLITVTDPNSTSDAISIRKFNYLKLGILFCSLLFIFY</sequence>
<dbReference type="Proteomes" id="UP000193944">
    <property type="component" value="Unassembled WGS sequence"/>
</dbReference>
<organism evidence="2 3">
    <name type="scientific">Anaeromyces robustus</name>
    <dbReference type="NCBI Taxonomy" id="1754192"/>
    <lineage>
        <taxon>Eukaryota</taxon>
        <taxon>Fungi</taxon>
        <taxon>Fungi incertae sedis</taxon>
        <taxon>Chytridiomycota</taxon>
        <taxon>Chytridiomycota incertae sedis</taxon>
        <taxon>Neocallimastigomycetes</taxon>
        <taxon>Neocallimastigales</taxon>
        <taxon>Neocallimastigaceae</taxon>
        <taxon>Anaeromyces</taxon>
    </lineage>
</organism>
<comment type="caution">
    <text evidence="2">The sequence shown here is derived from an EMBL/GenBank/DDBJ whole genome shotgun (WGS) entry which is preliminary data.</text>
</comment>
<keyword evidence="3" id="KW-1185">Reference proteome</keyword>
<accession>A0A1Y1WWN2</accession>
<dbReference type="EMBL" id="MCFG01000229">
    <property type="protein sequence ID" value="ORX77923.1"/>
    <property type="molecule type" value="Genomic_DNA"/>
</dbReference>
<proteinExistence type="predicted"/>
<evidence type="ECO:0000256" key="1">
    <source>
        <dbReference type="SAM" id="SignalP"/>
    </source>
</evidence>
<evidence type="ECO:0000313" key="3">
    <source>
        <dbReference type="Proteomes" id="UP000193944"/>
    </source>
</evidence>
<reference evidence="2 3" key="2">
    <citation type="submission" date="2016-08" db="EMBL/GenBank/DDBJ databases">
        <title>Pervasive Adenine N6-methylation of Active Genes in Fungi.</title>
        <authorList>
            <consortium name="DOE Joint Genome Institute"/>
            <person name="Mondo S.J."/>
            <person name="Dannebaum R.O."/>
            <person name="Kuo R.C."/>
            <person name="Labutti K."/>
            <person name="Haridas S."/>
            <person name="Kuo A."/>
            <person name="Salamov A."/>
            <person name="Ahrendt S.R."/>
            <person name="Lipzen A."/>
            <person name="Sullivan W."/>
            <person name="Andreopoulos W.B."/>
            <person name="Clum A."/>
            <person name="Lindquist E."/>
            <person name="Daum C."/>
            <person name="Ramamoorthy G.K."/>
            <person name="Gryganskyi A."/>
            <person name="Culley D."/>
            <person name="Magnuson J.K."/>
            <person name="James T.Y."/>
            <person name="O'Malley M.A."/>
            <person name="Stajich J.E."/>
            <person name="Spatafora J.W."/>
            <person name="Visel A."/>
            <person name="Grigoriev I.V."/>
        </authorList>
    </citation>
    <scope>NUCLEOTIDE SEQUENCE [LARGE SCALE GENOMIC DNA]</scope>
    <source>
        <strain evidence="2 3">S4</strain>
    </source>
</reference>
<protein>
    <submittedName>
        <fullName evidence="2">Uncharacterized protein</fullName>
    </submittedName>
</protein>
<gene>
    <name evidence="2" type="ORF">BCR32DRAFT_328716</name>
</gene>
<reference evidence="2 3" key="1">
    <citation type="submission" date="2016-08" db="EMBL/GenBank/DDBJ databases">
        <title>A Parts List for Fungal Cellulosomes Revealed by Comparative Genomics.</title>
        <authorList>
            <consortium name="DOE Joint Genome Institute"/>
            <person name="Haitjema C.H."/>
            <person name="Gilmore S.P."/>
            <person name="Henske J.K."/>
            <person name="Solomon K.V."/>
            <person name="De Groot R."/>
            <person name="Kuo A."/>
            <person name="Mondo S.J."/>
            <person name="Salamov A.A."/>
            <person name="Labutti K."/>
            <person name="Zhao Z."/>
            <person name="Chiniquy J."/>
            <person name="Barry K."/>
            <person name="Brewer H.M."/>
            <person name="Purvine S.O."/>
            <person name="Wright A.T."/>
            <person name="Boxma B."/>
            <person name="Van Alen T."/>
            <person name="Hackstein J.H."/>
            <person name="Baker S.E."/>
            <person name="Grigoriev I.V."/>
            <person name="O'Malley M.A."/>
        </authorList>
    </citation>
    <scope>NUCLEOTIDE SEQUENCE [LARGE SCALE GENOMIC DNA]</scope>
    <source>
        <strain evidence="2 3">S4</strain>
    </source>
</reference>
<feature type="chain" id="PRO_5013276893" evidence="1">
    <location>
        <begin position="21"/>
        <end position="182"/>
    </location>
</feature>
<name>A0A1Y1WWN2_9FUNG</name>